<dbReference type="Gene3D" id="1.50.10.10">
    <property type="match status" value="1"/>
</dbReference>
<keyword evidence="2" id="KW-1185">Reference proteome</keyword>
<dbReference type="HOGENOM" id="CLU_540588_0_0_0"/>
<dbReference type="eggNOG" id="COG3408">
    <property type="taxonomic scope" value="Bacteria"/>
</dbReference>
<dbReference type="STRING" id="521045.Kole_1204"/>
<dbReference type="AlphaFoldDB" id="C5CIY7"/>
<proteinExistence type="predicted"/>
<name>C5CIY7_KOSOT</name>
<dbReference type="Proteomes" id="UP000002382">
    <property type="component" value="Chromosome"/>
</dbReference>
<dbReference type="EMBL" id="CP001634">
    <property type="protein sequence ID" value="ACR79903.1"/>
    <property type="molecule type" value="Genomic_DNA"/>
</dbReference>
<evidence type="ECO:0000313" key="2">
    <source>
        <dbReference type="Proteomes" id="UP000002382"/>
    </source>
</evidence>
<dbReference type="InterPro" id="IPR012341">
    <property type="entry name" value="6hp_glycosidase-like_sf"/>
</dbReference>
<reference evidence="1 2" key="1">
    <citation type="submission" date="2009-06" db="EMBL/GenBank/DDBJ databases">
        <title>Complete sequence of Thermotogales bacterium TBF 19.5.1.</title>
        <authorList>
            <consortium name="US DOE Joint Genome Institute"/>
            <person name="Lucas S."/>
            <person name="Copeland A."/>
            <person name="Lapidus A."/>
            <person name="Glavina del Rio T."/>
            <person name="Tice H."/>
            <person name="Bruce D."/>
            <person name="Goodwin L."/>
            <person name="Pitluck S."/>
            <person name="Chertkov O."/>
            <person name="Brettin T."/>
            <person name="Detter J.C."/>
            <person name="Han C."/>
            <person name="Schmutz J."/>
            <person name="Larimer F."/>
            <person name="Land M."/>
            <person name="Hauser L."/>
            <person name="Kyrpides N."/>
            <person name="Ovchinnikova G."/>
            <person name="Noll K."/>
        </authorList>
    </citation>
    <scope>NUCLEOTIDE SEQUENCE [LARGE SCALE GENOMIC DNA]</scope>
    <source>
        <strain evidence="2">ATCC BAA-1733 / DSM 21960 / TBF 19.5.1</strain>
    </source>
</reference>
<dbReference type="RefSeq" id="WP_015868560.1">
    <property type="nucleotide sequence ID" value="NC_012785.1"/>
</dbReference>
<accession>C5CIY7</accession>
<dbReference type="SUPFAM" id="SSF48208">
    <property type="entry name" value="Six-hairpin glycosidases"/>
    <property type="match status" value="1"/>
</dbReference>
<dbReference type="GO" id="GO:0005975">
    <property type="term" value="P:carbohydrate metabolic process"/>
    <property type="evidence" value="ECO:0007669"/>
    <property type="project" value="InterPro"/>
</dbReference>
<dbReference type="OrthoDB" id="49490at2"/>
<dbReference type="KEGG" id="kol:Kole_1204"/>
<dbReference type="InterPro" id="IPR008928">
    <property type="entry name" value="6-hairpin_glycosidase_sf"/>
</dbReference>
<gene>
    <name evidence="1" type="ordered locus">Kole_1204</name>
</gene>
<sequence length="532" mass="60933">MEDLYLYESGRRVYYFGRSNGDNEGVGWHVKGKMGGLWFEDVRILSSVKLLRGEKNLIPDKFINNLYYKTLNYGKTKLNFVAHPTDYFFAIYLENLEPEDELVLYLDQTPLWLENEIYSKELKVYKKPPKTIIFRPLKHNRNISITVDNAFVHVDNGKVFFRSKMGSLLCLISMNSRNEMDFTSIVETKQDYYSKYLSEGDNDDLKFWAQLNALELYFERESGKGYVAGLPEFPWWFGIDTVYTALGLLKTPQLPLVKSSINNLAYYGNGIVPHEVTTAGRIYAKGRMNEVVSFAYLALRYVLETGEMDFLELIDKAVEILIPALDRNGYPIGEGIIEIPGTEKSALLDVACWFYKLLDELKRESLINSLKQGKELTAIFEKIERNFFGVWRNGKNLFYDAIKGAKKHFAGHFIQIYPLAMGLVPYQEGKKVLEMMKKVGFFNEIGMIHSLPLEKYDAGNYGGQDKNSIVWSLPTLLALKAAKKYADMELMDILIKSIKKSLHLGTRGALPEILPNGGCTVQAWNAYLLDIF</sequence>
<reference evidence="1 2" key="2">
    <citation type="journal article" date="2011" name="J. Bacteriol.">
        <title>Genome Sequence of Kosmotoga olearia Strain TBF 19.5.1, a Thermophilic Bacterium with a Wide Growth Temperature Range, Isolated from the Troll B Oil Platform in the North Sea.</title>
        <authorList>
            <person name="Swithers K.S."/>
            <person name="Dipippo J.L."/>
            <person name="Bruce D.C."/>
            <person name="Detter C."/>
            <person name="Tapia R."/>
            <person name="Han S."/>
            <person name="Goodwin L.A."/>
            <person name="Han J."/>
            <person name="Woyke T."/>
            <person name="Pitluck S."/>
            <person name="Pennacchio L."/>
            <person name="Nolan M."/>
            <person name="Mikhailova N."/>
            <person name="Land M.L."/>
            <person name="Nesbo C.L."/>
            <person name="Gogarten J.P."/>
            <person name="Noll K.M."/>
        </authorList>
    </citation>
    <scope>NUCLEOTIDE SEQUENCE [LARGE SCALE GENOMIC DNA]</scope>
    <source>
        <strain evidence="2">ATCC BAA-1733 / DSM 21960 / TBF 19.5.1</strain>
    </source>
</reference>
<protein>
    <submittedName>
        <fullName evidence="1">Glycogen debranching protein-like protein</fullName>
    </submittedName>
</protein>
<evidence type="ECO:0000313" key="1">
    <source>
        <dbReference type="EMBL" id="ACR79903.1"/>
    </source>
</evidence>
<organism evidence="1 2">
    <name type="scientific">Kosmotoga olearia (strain ATCC BAA-1733 / DSM 21960 / TBF 19.5.1)</name>
    <dbReference type="NCBI Taxonomy" id="521045"/>
    <lineage>
        <taxon>Bacteria</taxon>
        <taxon>Thermotogati</taxon>
        <taxon>Thermotogota</taxon>
        <taxon>Thermotogae</taxon>
        <taxon>Kosmotogales</taxon>
        <taxon>Kosmotogaceae</taxon>
        <taxon>Kosmotoga</taxon>
    </lineage>
</organism>